<dbReference type="Gene3D" id="1.20.58.60">
    <property type="match status" value="1"/>
</dbReference>
<gene>
    <name evidence="1" type="ORF">PXEA_LOCUS11089</name>
</gene>
<dbReference type="AlphaFoldDB" id="A0A3S5A8J5"/>
<keyword evidence="2" id="KW-1185">Reference proteome</keyword>
<organism evidence="1 2">
    <name type="scientific">Protopolystoma xenopodis</name>
    <dbReference type="NCBI Taxonomy" id="117903"/>
    <lineage>
        <taxon>Eukaryota</taxon>
        <taxon>Metazoa</taxon>
        <taxon>Spiralia</taxon>
        <taxon>Lophotrochozoa</taxon>
        <taxon>Platyhelminthes</taxon>
        <taxon>Monogenea</taxon>
        <taxon>Polyopisthocotylea</taxon>
        <taxon>Polystomatidea</taxon>
        <taxon>Polystomatidae</taxon>
        <taxon>Protopolystoma</taxon>
    </lineage>
</organism>
<sequence>MDSCSDDVCHSTYESLAQVYRCHMTLAPQVCQTIAQLYEFRTHLQQKWEAGRRGLEQVYQLRLFEEDASRMATWLDQQRQLFLAEHLDIGETAAQVIASIFFILSKNLESGFFMNPFDML</sequence>
<dbReference type="EMBL" id="CAAALY010033573">
    <property type="protein sequence ID" value="VEL17649.1"/>
    <property type="molecule type" value="Genomic_DNA"/>
</dbReference>
<reference evidence="1" key="1">
    <citation type="submission" date="2018-11" db="EMBL/GenBank/DDBJ databases">
        <authorList>
            <consortium name="Pathogen Informatics"/>
        </authorList>
    </citation>
    <scope>NUCLEOTIDE SEQUENCE</scope>
</reference>
<protein>
    <submittedName>
        <fullName evidence="1">Uncharacterized protein</fullName>
    </submittedName>
</protein>
<dbReference type="OrthoDB" id="10256089at2759"/>
<comment type="caution">
    <text evidence="1">The sequence shown here is derived from an EMBL/GenBank/DDBJ whole genome shotgun (WGS) entry which is preliminary data.</text>
</comment>
<dbReference type="Proteomes" id="UP000784294">
    <property type="component" value="Unassembled WGS sequence"/>
</dbReference>
<proteinExistence type="predicted"/>
<accession>A0A3S5A8J5</accession>
<name>A0A3S5A8J5_9PLAT</name>
<evidence type="ECO:0000313" key="2">
    <source>
        <dbReference type="Proteomes" id="UP000784294"/>
    </source>
</evidence>
<dbReference type="SUPFAM" id="SSF46966">
    <property type="entry name" value="Spectrin repeat"/>
    <property type="match status" value="1"/>
</dbReference>
<evidence type="ECO:0000313" key="1">
    <source>
        <dbReference type="EMBL" id="VEL17649.1"/>
    </source>
</evidence>